<proteinExistence type="predicted"/>
<evidence type="ECO:0000313" key="4">
    <source>
        <dbReference type="Proteomes" id="UP000327157"/>
    </source>
</evidence>
<reference evidence="3 4" key="1">
    <citation type="submission" date="2019-09" db="EMBL/GenBank/DDBJ databases">
        <authorList>
            <person name="Ou C."/>
        </authorList>
    </citation>
    <scope>NUCLEOTIDE SEQUENCE [LARGE SCALE GENOMIC DNA]</scope>
    <source>
        <strain evidence="3">S2</strain>
        <tissue evidence="3">Leaf</tissue>
    </source>
</reference>
<dbReference type="Pfam" id="PF25597">
    <property type="entry name" value="SH3_retrovirus"/>
    <property type="match status" value="1"/>
</dbReference>
<evidence type="ECO:0000259" key="2">
    <source>
        <dbReference type="Pfam" id="PF25597"/>
    </source>
</evidence>
<dbReference type="InterPro" id="IPR012337">
    <property type="entry name" value="RNaseH-like_sf"/>
</dbReference>
<feature type="domain" description="Retroviral polymerase SH3-like" evidence="2">
    <location>
        <begin position="74"/>
        <end position="111"/>
    </location>
</feature>
<dbReference type="Gene3D" id="3.30.420.10">
    <property type="entry name" value="Ribonuclease H-like superfamily/Ribonuclease H"/>
    <property type="match status" value="1"/>
</dbReference>
<dbReference type="GO" id="GO:0003676">
    <property type="term" value="F:nucleic acid binding"/>
    <property type="evidence" value="ECO:0007669"/>
    <property type="project" value="InterPro"/>
</dbReference>
<dbReference type="PANTHER" id="PTHR42648">
    <property type="entry name" value="TRANSPOSASE, PUTATIVE-RELATED"/>
    <property type="match status" value="1"/>
</dbReference>
<dbReference type="EMBL" id="SMOL01000753">
    <property type="protein sequence ID" value="KAB2600110.1"/>
    <property type="molecule type" value="Genomic_DNA"/>
</dbReference>
<dbReference type="PANTHER" id="PTHR42648:SF22">
    <property type="entry name" value="REVERSE TRANSCRIPTASE TY1_COPIA-TYPE DOMAIN-CONTAINING PROTEIN"/>
    <property type="match status" value="1"/>
</dbReference>
<dbReference type="InterPro" id="IPR039537">
    <property type="entry name" value="Retrotran_Ty1/copia-like"/>
</dbReference>
<name>A0A5N5FFX6_9ROSA</name>
<organism evidence="3 4">
    <name type="scientific">Pyrus ussuriensis x Pyrus communis</name>
    <dbReference type="NCBI Taxonomy" id="2448454"/>
    <lineage>
        <taxon>Eukaryota</taxon>
        <taxon>Viridiplantae</taxon>
        <taxon>Streptophyta</taxon>
        <taxon>Embryophyta</taxon>
        <taxon>Tracheophyta</taxon>
        <taxon>Spermatophyta</taxon>
        <taxon>Magnoliopsida</taxon>
        <taxon>eudicotyledons</taxon>
        <taxon>Gunneridae</taxon>
        <taxon>Pentapetalae</taxon>
        <taxon>rosids</taxon>
        <taxon>fabids</taxon>
        <taxon>Rosales</taxon>
        <taxon>Rosaceae</taxon>
        <taxon>Amygdaloideae</taxon>
        <taxon>Maleae</taxon>
        <taxon>Pyrus</taxon>
    </lineage>
</organism>
<dbReference type="Proteomes" id="UP000327157">
    <property type="component" value="Chromosome 13"/>
</dbReference>
<dbReference type="OrthoDB" id="1750639at2759"/>
<dbReference type="InterPro" id="IPR057670">
    <property type="entry name" value="SH3_retrovirus"/>
</dbReference>
<evidence type="ECO:0000313" key="3">
    <source>
        <dbReference type="EMBL" id="KAB2600110.1"/>
    </source>
</evidence>
<protein>
    <submittedName>
        <fullName evidence="3">Polyprotein (Retrotrasposon protein)</fullName>
    </submittedName>
</protein>
<dbReference type="SUPFAM" id="SSF53098">
    <property type="entry name" value="Ribonuclease H-like"/>
    <property type="match status" value="1"/>
</dbReference>
<comment type="caution">
    <text evidence="3">The sequence shown here is derived from an EMBL/GenBank/DDBJ whole genome shotgun (WGS) entry which is preliminary data.</text>
</comment>
<keyword evidence="4" id="KW-1185">Reference proteome</keyword>
<feature type="region of interest" description="Disordered" evidence="1">
    <location>
        <begin position="123"/>
        <end position="146"/>
    </location>
</feature>
<reference evidence="3 4" key="3">
    <citation type="submission" date="2019-11" db="EMBL/GenBank/DDBJ databases">
        <title>A de novo genome assembly of a pear dwarfing rootstock.</title>
        <authorList>
            <person name="Wang F."/>
            <person name="Wang J."/>
            <person name="Li S."/>
            <person name="Zhang Y."/>
            <person name="Fang M."/>
            <person name="Ma L."/>
            <person name="Zhao Y."/>
            <person name="Jiang S."/>
        </authorList>
    </citation>
    <scope>NUCLEOTIDE SEQUENCE [LARGE SCALE GENOMIC DNA]</scope>
    <source>
        <strain evidence="3">S2</strain>
        <tissue evidence="3">Leaf</tissue>
    </source>
</reference>
<sequence>MSKSHRASFPISDSKATLPFDLIHYDVWGSVKVTSNGFRLCVIFIDDCTRLTWVFLMKNKSDVPLLLQEICAMRSKLDACALRCVVIGYANNQKGYKCYHHPTHKTDIAMDLPVSVSDELPSDDRLPTAGMSNELPHDGSSSDDSSKSLFDVKNAFFHGDLKEEVYMDLLPGIETSLGKGVVLTGDDQKEIQRLQKYLAIEFEMKELGELKYFLGIEIAHLSMVFFYLRGNNVVSRFMHPPSEAHMDAVIRILRFLKLAPGRGLVFSKNGHLNVQGKKQKVVGRSSAEAEFCGMSHGIDRHFINEKLDAGIIMFPFVGSAYQLIDVLTKGVPKKHETIYFTDAKIPRILTKESKDNPHKEDPKRILIPKGLGKYFILVIHYLFINTLNADPWFFMIDWKNCLWRLCQMCNFIKEQGGRNLLPQVGDFIKKHLDHVRLIEHPSPHIEVGSTMDGEKQSLNSTQVQPTACEEFPRLPRIDHMYCYCGIDEPST</sequence>
<accession>A0A5N5FFX6</accession>
<evidence type="ECO:0000256" key="1">
    <source>
        <dbReference type="SAM" id="MobiDB-lite"/>
    </source>
</evidence>
<dbReference type="AlphaFoldDB" id="A0A5N5FFX6"/>
<dbReference type="InterPro" id="IPR036397">
    <property type="entry name" value="RNaseH_sf"/>
</dbReference>
<gene>
    <name evidence="3" type="ORF">D8674_010381</name>
</gene>
<reference evidence="4" key="2">
    <citation type="submission" date="2019-10" db="EMBL/GenBank/DDBJ databases">
        <title>A de novo genome assembly of a pear dwarfing rootstock.</title>
        <authorList>
            <person name="Wang F."/>
            <person name="Wang J."/>
            <person name="Li S."/>
            <person name="Zhang Y."/>
            <person name="Fang M."/>
            <person name="Ma L."/>
            <person name="Zhao Y."/>
            <person name="Jiang S."/>
        </authorList>
    </citation>
    <scope>NUCLEOTIDE SEQUENCE [LARGE SCALE GENOMIC DNA]</scope>
</reference>